<dbReference type="AlphaFoldDB" id="I0KHE4"/>
<sequence>MWGGDGIDKNVFGTYLGNITKRSKPTNKAG</sequence>
<geneLocation type="plasmid" evidence="1 2">
    <name>pFAES01</name>
</geneLocation>
<gene>
    <name evidence="1" type="ORF">FAES_pFAES01053</name>
</gene>
<keyword evidence="2" id="KW-1185">Reference proteome</keyword>
<dbReference type="KEGG" id="fae:FAES_pFAES01053"/>
<proteinExistence type="predicted"/>
<dbReference type="HOGENOM" id="CLU_3403645_0_0_10"/>
<organism evidence="1 2">
    <name type="scientific">Fibrella aestuarina BUZ 2</name>
    <dbReference type="NCBI Taxonomy" id="1166018"/>
    <lineage>
        <taxon>Bacteria</taxon>
        <taxon>Pseudomonadati</taxon>
        <taxon>Bacteroidota</taxon>
        <taxon>Cytophagia</taxon>
        <taxon>Cytophagales</taxon>
        <taxon>Spirosomataceae</taxon>
        <taxon>Fibrella</taxon>
    </lineage>
</organism>
<name>I0KHE4_9BACT</name>
<accession>I0KHE4</accession>
<dbReference type="Proteomes" id="UP000011058">
    <property type="component" value="Plasmid pFAES01"/>
</dbReference>
<dbReference type="EMBL" id="HE796684">
    <property type="protein sequence ID" value="CCH03547.1"/>
    <property type="molecule type" value="Genomic_DNA"/>
</dbReference>
<protein>
    <submittedName>
        <fullName evidence="1">Uncharacterized protein</fullName>
    </submittedName>
</protein>
<evidence type="ECO:0000313" key="2">
    <source>
        <dbReference type="Proteomes" id="UP000011058"/>
    </source>
</evidence>
<reference evidence="1 2" key="1">
    <citation type="journal article" date="2012" name="J. Bacteriol.">
        <title>Genome Sequence of Fibrella aestuarina BUZ 2T, a Filamentous Marine Bacterium.</title>
        <authorList>
            <person name="Filippini M."/>
            <person name="Qi W."/>
            <person name="Blom J."/>
            <person name="Goesmann A."/>
            <person name="Smits T.H."/>
            <person name="Bagheri H.C."/>
        </authorList>
    </citation>
    <scope>NUCLEOTIDE SEQUENCE [LARGE SCALE GENOMIC DNA]</scope>
    <source>
        <strain evidence="2">BUZ 2T</strain>
        <plasmid evidence="1 2">pFAES01</plasmid>
    </source>
</reference>
<keyword evidence="1" id="KW-0614">Plasmid</keyword>
<evidence type="ECO:0000313" key="1">
    <source>
        <dbReference type="EMBL" id="CCH03547.1"/>
    </source>
</evidence>